<protein>
    <submittedName>
        <fullName evidence="2">Uncharacterized protein</fullName>
    </submittedName>
</protein>
<accession>A0AC34GK99</accession>
<proteinExistence type="predicted"/>
<name>A0AC34GK99_9BILA</name>
<dbReference type="WBParaSite" id="ES5_v2.g30053.t1">
    <property type="protein sequence ID" value="ES5_v2.g30053.t1"/>
    <property type="gene ID" value="ES5_v2.g30053"/>
</dbReference>
<evidence type="ECO:0000313" key="2">
    <source>
        <dbReference type="WBParaSite" id="ES5_v2.g30053.t1"/>
    </source>
</evidence>
<reference evidence="2" key="1">
    <citation type="submission" date="2022-11" db="UniProtKB">
        <authorList>
            <consortium name="WormBaseParasite"/>
        </authorList>
    </citation>
    <scope>IDENTIFICATION</scope>
</reference>
<evidence type="ECO:0000313" key="1">
    <source>
        <dbReference type="Proteomes" id="UP000887579"/>
    </source>
</evidence>
<dbReference type="Proteomes" id="UP000887579">
    <property type="component" value="Unplaced"/>
</dbReference>
<sequence>MKDLHCGDAHYIKNIINERESKAINIFPEIDLFKDSEEAEPVIQQKTSAMLLIAQTLRDRHRMILNESTLKRCFKLITDFGLSRAGSEMPSIHMAMIWFGLPNLNEKIVCNLIVKELCQK</sequence>
<organism evidence="1 2">
    <name type="scientific">Panagrolaimus sp. ES5</name>
    <dbReference type="NCBI Taxonomy" id="591445"/>
    <lineage>
        <taxon>Eukaryota</taxon>
        <taxon>Metazoa</taxon>
        <taxon>Ecdysozoa</taxon>
        <taxon>Nematoda</taxon>
        <taxon>Chromadorea</taxon>
        <taxon>Rhabditida</taxon>
        <taxon>Tylenchina</taxon>
        <taxon>Panagrolaimomorpha</taxon>
        <taxon>Panagrolaimoidea</taxon>
        <taxon>Panagrolaimidae</taxon>
        <taxon>Panagrolaimus</taxon>
    </lineage>
</organism>